<evidence type="ECO:0000256" key="1">
    <source>
        <dbReference type="ARBA" id="ARBA00022723"/>
    </source>
</evidence>
<dbReference type="SUPFAM" id="SSF57903">
    <property type="entry name" value="FYVE/PHD zinc finger"/>
    <property type="match status" value="1"/>
</dbReference>
<keyword evidence="3" id="KW-0862">Zinc</keyword>
<sequence>MKCLACTQVIRREELLVCIRCKGTYHYKCLNIITAQFMNKNHDIKRTWCCPSCVNVTSHRIKDDTPVRKQFESTLKQTDMSCEDIIQGQRDLNESLSTEQPNTIITSSMLQCQSDKCINISLEQLSSLLDTKLNHMRSSITKEIKQEFDIAVAKLKKEFTETTDFLSAQLVEVKSDISSFSNKISLLESENENLPAELCLLKNQTLPSTYQDLRNTITQLQVNLNERDQQALLNDFEISGIPQNSNESVPHIVVAVAAKLGTQLEESDVVSASRVGNSQRFSHLKTQALGRPPRHRHIVVRLCRRVIRDELLRNARVRRRATTADLGLPSHEPRPFYLNERLTSSNRQLFEKARDIGRGLNWKYIWTKEGRIFARQSDSSKIHQLRSIADIERISGVLSENSSK</sequence>
<gene>
    <name evidence="6" type="ORF">PARMNEM_LOCUS14482</name>
</gene>
<dbReference type="Proteomes" id="UP001314205">
    <property type="component" value="Unassembled WGS sequence"/>
</dbReference>
<organism evidence="6 7">
    <name type="scientific">Parnassius mnemosyne</name>
    <name type="common">clouded apollo</name>
    <dbReference type="NCBI Taxonomy" id="213953"/>
    <lineage>
        <taxon>Eukaryota</taxon>
        <taxon>Metazoa</taxon>
        <taxon>Ecdysozoa</taxon>
        <taxon>Arthropoda</taxon>
        <taxon>Hexapoda</taxon>
        <taxon>Insecta</taxon>
        <taxon>Pterygota</taxon>
        <taxon>Neoptera</taxon>
        <taxon>Endopterygota</taxon>
        <taxon>Lepidoptera</taxon>
        <taxon>Glossata</taxon>
        <taxon>Ditrysia</taxon>
        <taxon>Papilionoidea</taxon>
        <taxon>Papilionidae</taxon>
        <taxon>Parnassiinae</taxon>
        <taxon>Parnassini</taxon>
        <taxon>Parnassius</taxon>
        <taxon>Driopa</taxon>
    </lineage>
</organism>
<feature type="domain" description="PHD-type" evidence="5">
    <location>
        <begin position="1"/>
        <end position="56"/>
    </location>
</feature>
<evidence type="ECO:0000256" key="3">
    <source>
        <dbReference type="ARBA" id="ARBA00022833"/>
    </source>
</evidence>
<dbReference type="SMART" id="SM00249">
    <property type="entry name" value="PHD"/>
    <property type="match status" value="1"/>
</dbReference>
<reference evidence="6 7" key="1">
    <citation type="submission" date="2023-11" db="EMBL/GenBank/DDBJ databases">
        <authorList>
            <person name="Hedman E."/>
            <person name="Englund M."/>
            <person name="Stromberg M."/>
            <person name="Nyberg Akerstrom W."/>
            <person name="Nylinder S."/>
            <person name="Jareborg N."/>
            <person name="Kallberg Y."/>
            <person name="Kronander E."/>
        </authorList>
    </citation>
    <scope>NUCLEOTIDE SEQUENCE [LARGE SCALE GENOMIC DNA]</scope>
</reference>
<dbReference type="InterPro" id="IPR001965">
    <property type="entry name" value="Znf_PHD"/>
</dbReference>
<dbReference type="GO" id="GO:0008270">
    <property type="term" value="F:zinc ion binding"/>
    <property type="evidence" value="ECO:0007669"/>
    <property type="project" value="UniProtKB-KW"/>
</dbReference>
<comment type="caution">
    <text evidence="6">The sequence shown here is derived from an EMBL/GenBank/DDBJ whole genome shotgun (WGS) entry which is preliminary data.</text>
</comment>
<keyword evidence="1" id="KW-0479">Metal-binding</keyword>
<dbReference type="PROSITE" id="PS01359">
    <property type="entry name" value="ZF_PHD_1"/>
    <property type="match status" value="1"/>
</dbReference>
<dbReference type="Gene3D" id="3.30.40.10">
    <property type="entry name" value="Zinc/RING finger domain, C3HC4 (zinc finger)"/>
    <property type="match status" value="1"/>
</dbReference>
<dbReference type="AlphaFoldDB" id="A0AAV1LHH2"/>
<dbReference type="PROSITE" id="PS50016">
    <property type="entry name" value="ZF_PHD_2"/>
    <property type="match status" value="1"/>
</dbReference>
<keyword evidence="7" id="KW-1185">Reference proteome</keyword>
<accession>A0AAV1LHH2</accession>
<dbReference type="InterPro" id="IPR019786">
    <property type="entry name" value="Zinc_finger_PHD-type_CS"/>
</dbReference>
<evidence type="ECO:0000313" key="7">
    <source>
        <dbReference type="Proteomes" id="UP001314205"/>
    </source>
</evidence>
<evidence type="ECO:0000313" key="6">
    <source>
        <dbReference type="EMBL" id="CAK1594920.1"/>
    </source>
</evidence>
<name>A0AAV1LHH2_9NEOP</name>
<evidence type="ECO:0000259" key="5">
    <source>
        <dbReference type="PROSITE" id="PS50016"/>
    </source>
</evidence>
<dbReference type="InterPro" id="IPR057251">
    <property type="entry name" value="FP_C"/>
</dbReference>
<dbReference type="InterPro" id="IPR019787">
    <property type="entry name" value="Znf_PHD-finger"/>
</dbReference>
<dbReference type="InterPro" id="IPR013083">
    <property type="entry name" value="Znf_RING/FYVE/PHD"/>
</dbReference>
<dbReference type="Pfam" id="PF25298">
    <property type="entry name" value="Baculo_FP_2nd"/>
    <property type="match status" value="1"/>
</dbReference>
<dbReference type="InterPro" id="IPR011011">
    <property type="entry name" value="Znf_FYVE_PHD"/>
</dbReference>
<keyword evidence="2 4" id="KW-0863">Zinc-finger</keyword>
<dbReference type="EMBL" id="CAVLGL010000091">
    <property type="protein sequence ID" value="CAK1594920.1"/>
    <property type="molecule type" value="Genomic_DNA"/>
</dbReference>
<evidence type="ECO:0000256" key="4">
    <source>
        <dbReference type="PROSITE-ProRule" id="PRU00146"/>
    </source>
</evidence>
<proteinExistence type="predicted"/>
<evidence type="ECO:0000256" key="2">
    <source>
        <dbReference type="ARBA" id="ARBA00022771"/>
    </source>
</evidence>
<protein>
    <recommendedName>
        <fullName evidence="5">PHD-type domain-containing protein</fullName>
    </recommendedName>
</protein>
<dbReference type="CDD" id="cd15489">
    <property type="entry name" value="PHD_SF"/>
    <property type="match status" value="1"/>
</dbReference>